<accession>A0ABV9C961</accession>
<dbReference type="PANTHER" id="PTHR13767">
    <property type="entry name" value="TRNA-PSEUDOURIDINE SYNTHASE"/>
    <property type="match status" value="1"/>
</dbReference>
<dbReference type="HAMAP" id="MF_01080">
    <property type="entry name" value="TruB_bact"/>
    <property type="match status" value="1"/>
</dbReference>
<keyword evidence="4 5" id="KW-0413">Isomerase</keyword>
<keyword evidence="11" id="KW-1185">Reference proteome</keyword>
<name>A0ABV9C961_9ACTN</name>
<evidence type="ECO:0000256" key="1">
    <source>
        <dbReference type="ARBA" id="ARBA00000385"/>
    </source>
</evidence>
<evidence type="ECO:0000256" key="4">
    <source>
        <dbReference type="ARBA" id="ARBA00023235"/>
    </source>
</evidence>
<dbReference type="InterPro" id="IPR036974">
    <property type="entry name" value="PUA_sf"/>
</dbReference>
<evidence type="ECO:0000259" key="9">
    <source>
        <dbReference type="Pfam" id="PF16198"/>
    </source>
</evidence>
<comment type="similarity">
    <text evidence="2 5">Belongs to the pseudouridine synthase TruB family. Type 1 subfamily.</text>
</comment>
<dbReference type="CDD" id="cd02573">
    <property type="entry name" value="PseudoU_synth_EcTruB"/>
    <property type="match status" value="1"/>
</dbReference>
<feature type="active site" description="Nucleophile" evidence="5">
    <location>
        <position position="99"/>
    </location>
</feature>
<dbReference type="Pfam" id="PF09142">
    <property type="entry name" value="TruB_C"/>
    <property type="match status" value="1"/>
</dbReference>
<sequence length="349" mass="35591">MSTAGSEPSAPAGGEPSVALGGEPGVAIDAPGVAIDAPGVATGGEPGVPATGGTRVRRPPPPSGLIIVDKPSGWTSHDVVGKMRRLAGTRRVGHAGTLDPMATGVLVVGVEKATRLLGHLTLTEKGYDATIRLGVTTNTDDAEGEILAEVPAGHVSDEAVHAGVAALIGPIEQVPPQVSAIKVNGERAYKRARAGEEVELRARPVTVHAFEVTGVRRDGDAIEVDASVRCSSGTYIRSLARDLGAALGVGGHLTRLRRTRVGPYDLAQARTIEQLAHDCAILPMAEAVAAAFPRMDVSAEEAKLIGHGGRLASAGLGSGPIGVFGPDGALLALVEERGRSVKPLAVFVP</sequence>
<evidence type="ECO:0000259" key="7">
    <source>
        <dbReference type="Pfam" id="PF01509"/>
    </source>
</evidence>
<dbReference type="InterPro" id="IPR032819">
    <property type="entry name" value="TruB_C"/>
</dbReference>
<feature type="domain" description="tRNA pseudouridylate synthase B C-terminal" evidence="9">
    <location>
        <begin position="237"/>
        <end position="279"/>
    </location>
</feature>
<feature type="domain" description="tRNA pseudouridine synthase II TruB subfamily 2 C-terminal" evidence="8">
    <location>
        <begin position="292"/>
        <end position="347"/>
    </location>
</feature>
<dbReference type="Proteomes" id="UP001596004">
    <property type="component" value="Unassembled WGS sequence"/>
</dbReference>
<proteinExistence type="inferred from homology"/>
<dbReference type="SUPFAM" id="SSF88697">
    <property type="entry name" value="PUA domain-like"/>
    <property type="match status" value="1"/>
</dbReference>
<dbReference type="InterPro" id="IPR015225">
    <property type="entry name" value="tRNA_psdUridine_synth_fam2_C"/>
</dbReference>
<feature type="region of interest" description="Disordered" evidence="6">
    <location>
        <begin position="1"/>
        <end position="70"/>
    </location>
</feature>
<dbReference type="Pfam" id="PF01509">
    <property type="entry name" value="TruB_N"/>
    <property type="match status" value="1"/>
</dbReference>
<organism evidence="10 11">
    <name type="scientific">Sphaerisporangium dianthi</name>
    <dbReference type="NCBI Taxonomy" id="1436120"/>
    <lineage>
        <taxon>Bacteria</taxon>
        <taxon>Bacillati</taxon>
        <taxon>Actinomycetota</taxon>
        <taxon>Actinomycetes</taxon>
        <taxon>Streptosporangiales</taxon>
        <taxon>Streptosporangiaceae</taxon>
        <taxon>Sphaerisporangium</taxon>
    </lineage>
</organism>
<evidence type="ECO:0000313" key="11">
    <source>
        <dbReference type="Proteomes" id="UP001596004"/>
    </source>
</evidence>
<dbReference type="InterPro" id="IPR002501">
    <property type="entry name" value="PsdUridine_synth_N"/>
</dbReference>
<comment type="caution">
    <text evidence="10">The sequence shown here is derived from an EMBL/GenBank/DDBJ whole genome shotgun (WGS) entry which is preliminary data.</text>
</comment>
<dbReference type="Pfam" id="PF16198">
    <property type="entry name" value="TruB_C_2"/>
    <property type="match status" value="1"/>
</dbReference>
<dbReference type="SUPFAM" id="SSF55120">
    <property type="entry name" value="Pseudouridine synthase"/>
    <property type="match status" value="1"/>
</dbReference>
<reference evidence="11" key="1">
    <citation type="journal article" date="2019" name="Int. J. Syst. Evol. Microbiol.">
        <title>The Global Catalogue of Microorganisms (GCM) 10K type strain sequencing project: providing services to taxonomists for standard genome sequencing and annotation.</title>
        <authorList>
            <consortium name="The Broad Institute Genomics Platform"/>
            <consortium name="The Broad Institute Genome Sequencing Center for Infectious Disease"/>
            <person name="Wu L."/>
            <person name="Ma J."/>
        </authorList>
    </citation>
    <scope>NUCLEOTIDE SEQUENCE [LARGE SCALE GENOMIC DNA]</scope>
    <source>
        <strain evidence="11">CGMCC 4.7132</strain>
    </source>
</reference>
<keyword evidence="3 5" id="KW-0819">tRNA processing</keyword>
<evidence type="ECO:0000256" key="3">
    <source>
        <dbReference type="ARBA" id="ARBA00022694"/>
    </source>
</evidence>
<dbReference type="InterPro" id="IPR020103">
    <property type="entry name" value="PsdUridine_synth_cat_dom_sf"/>
</dbReference>
<evidence type="ECO:0000313" key="10">
    <source>
        <dbReference type="EMBL" id="MFC4529623.1"/>
    </source>
</evidence>
<dbReference type="Gene3D" id="2.30.130.10">
    <property type="entry name" value="PUA domain"/>
    <property type="match status" value="1"/>
</dbReference>
<dbReference type="Gene3D" id="3.30.2350.10">
    <property type="entry name" value="Pseudouridine synthase"/>
    <property type="match status" value="1"/>
</dbReference>
<feature type="domain" description="Pseudouridine synthase II N-terminal" evidence="7">
    <location>
        <begin position="84"/>
        <end position="236"/>
    </location>
</feature>
<comment type="catalytic activity">
    <reaction evidence="1 5">
        <text>uridine(55) in tRNA = pseudouridine(55) in tRNA</text>
        <dbReference type="Rhea" id="RHEA:42532"/>
        <dbReference type="Rhea" id="RHEA-COMP:10101"/>
        <dbReference type="Rhea" id="RHEA-COMP:10102"/>
        <dbReference type="ChEBI" id="CHEBI:65314"/>
        <dbReference type="ChEBI" id="CHEBI:65315"/>
        <dbReference type="EC" id="5.4.99.25"/>
    </reaction>
</comment>
<dbReference type="EMBL" id="JBHSFP010000001">
    <property type="protein sequence ID" value="MFC4529623.1"/>
    <property type="molecule type" value="Genomic_DNA"/>
</dbReference>
<dbReference type="RefSeq" id="WP_380836241.1">
    <property type="nucleotide sequence ID" value="NZ_JBHSFP010000001.1"/>
</dbReference>
<dbReference type="InterPro" id="IPR015947">
    <property type="entry name" value="PUA-like_sf"/>
</dbReference>
<evidence type="ECO:0000256" key="5">
    <source>
        <dbReference type="HAMAP-Rule" id="MF_01080"/>
    </source>
</evidence>
<comment type="function">
    <text evidence="5">Responsible for synthesis of pseudouridine from uracil-55 in the psi GC loop of transfer RNAs.</text>
</comment>
<evidence type="ECO:0000256" key="6">
    <source>
        <dbReference type="SAM" id="MobiDB-lite"/>
    </source>
</evidence>
<dbReference type="PANTHER" id="PTHR13767:SF2">
    <property type="entry name" value="PSEUDOURIDYLATE SYNTHASE TRUB1"/>
    <property type="match status" value="1"/>
</dbReference>
<protein>
    <recommendedName>
        <fullName evidence="5">tRNA pseudouridine synthase B</fullName>
        <ecNumber evidence="5">5.4.99.25</ecNumber>
    </recommendedName>
    <alternativeName>
        <fullName evidence="5">tRNA pseudouridine(55) synthase</fullName>
        <shortName evidence="5">Psi55 synthase</shortName>
    </alternativeName>
    <alternativeName>
        <fullName evidence="5">tRNA pseudouridylate synthase</fullName>
    </alternativeName>
    <alternativeName>
        <fullName evidence="5">tRNA-uridine isomerase</fullName>
    </alternativeName>
</protein>
<evidence type="ECO:0000256" key="2">
    <source>
        <dbReference type="ARBA" id="ARBA00005642"/>
    </source>
</evidence>
<dbReference type="InterPro" id="IPR014780">
    <property type="entry name" value="tRNA_psdUridine_synth_TruB"/>
</dbReference>
<evidence type="ECO:0000259" key="8">
    <source>
        <dbReference type="Pfam" id="PF09142"/>
    </source>
</evidence>
<gene>
    <name evidence="5 10" type="primary">truB</name>
    <name evidence="10" type="ORF">ACFO60_02510</name>
</gene>
<dbReference type="NCBIfam" id="TIGR00431">
    <property type="entry name" value="TruB"/>
    <property type="match status" value="1"/>
</dbReference>
<dbReference type="GO" id="GO:0160148">
    <property type="term" value="F:tRNA pseudouridine(55) synthase activity"/>
    <property type="evidence" value="ECO:0007669"/>
    <property type="project" value="UniProtKB-EC"/>
</dbReference>
<dbReference type="EC" id="5.4.99.25" evidence="5"/>